<evidence type="ECO:0000313" key="2">
    <source>
        <dbReference type="EMBL" id="GAH00098.1"/>
    </source>
</evidence>
<dbReference type="InterPro" id="IPR001279">
    <property type="entry name" value="Metallo-B-lactamas"/>
</dbReference>
<feature type="domain" description="Metallo-beta-lactamase" evidence="1">
    <location>
        <begin position="18"/>
        <end position="231"/>
    </location>
</feature>
<name>X1DUM4_9ZZZZ</name>
<dbReference type="InterPro" id="IPR036866">
    <property type="entry name" value="RibonucZ/Hydroxyglut_hydro"/>
</dbReference>
<dbReference type="Gene3D" id="3.60.15.10">
    <property type="entry name" value="Ribonuclease Z/Hydroxyacylglutathione hydrolase-like"/>
    <property type="match status" value="1"/>
</dbReference>
<comment type="caution">
    <text evidence="2">The sequence shown here is derived from an EMBL/GenBank/DDBJ whole genome shotgun (WGS) entry which is preliminary data.</text>
</comment>
<dbReference type="SMART" id="SM00849">
    <property type="entry name" value="Lactamase_B"/>
    <property type="match status" value="1"/>
</dbReference>
<reference evidence="2" key="1">
    <citation type="journal article" date="2014" name="Front. Microbiol.">
        <title>High frequency of phylogenetically diverse reductive dehalogenase-homologous genes in deep subseafloor sedimentary metagenomes.</title>
        <authorList>
            <person name="Kawai M."/>
            <person name="Futagami T."/>
            <person name="Toyoda A."/>
            <person name="Takaki Y."/>
            <person name="Nishi S."/>
            <person name="Hori S."/>
            <person name="Arai W."/>
            <person name="Tsubouchi T."/>
            <person name="Morono Y."/>
            <person name="Uchiyama I."/>
            <person name="Ito T."/>
            <person name="Fujiyama A."/>
            <person name="Inagaki F."/>
            <person name="Takami H."/>
        </authorList>
    </citation>
    <scope>NUCLEOTIDE SEQUENCE</scope>
    <source>
        <strain evidence="2">Expedition CK06-06</strain>
    </source>
</reference>
<dbReference type="PANTHER" id="PTHR43694">
    <property type="entry name" value="RIBONUCLEASE J"/>
    <property type="match status" value="1"/>
</dbReference>
<protein>
    <recommendedName>
        <fullName evidence="1">Metallo-beta-lactamase domain-containing protein</fullName>
    </recommendedName>
</protein>
<sequence>MKNSAVRLTFLGGVNEVGGNKVLLEDFNYGVKIFLDFGINIKDFNKNFERYEEPSSVKDLIKLRLLPNAEHLSIENLYTNYEASKSQEYNDLETNVDGILITHPHRDHFYGLSFINRNIPVYTGVFTQKIISAYYNCSKVSISNNYGGLEWKLFRTGDVLNIKGLKIIPVHVDHSIPAAYGFVIKTSNGIVVYTGDFRMHGPLSAMTQDFLHEITNKGLDKIDVLICEGTHIHRGAIESENNVEKI</sequence>
<proteinExistence type="predicted"/>
<organism evidence="2">
    <name type="scientific">marine sediment metagenome</name>
    <dbReference type="NCBI Taxonomy" id="412755"/>
    <lineage>
        <taxon>unclassified sequences</taxon>
        <taxon>metagenomes</taxon>
        <taxon>ecological metagenomes</taxon>
    </lineage>
</organism>
<evidence type="ECO:0000259" key="1">
    <source>
        <dbReference type="SMART" id="SM00849"/>
    </source>
</evidence>
<gene>
    <name evidence="2" type="ORF">S01H4_41558</name>
</gene>
<dbReference type="Pfam" id="PF12706">
    <property type="entry name" value="Lactamase_B_2"/>
    <property type="match status" value="1"/>
</dbReference>
<dbReference type="PANTHER" id="PTHR43694:SF1">
    <property type="entry name" value="RIBONUCLEASE J"/>
    <property type="match status" value="1"/>
</dbReference>
<dbReference type="EMBL" id="BART01022735">
    <property type="protein sequence ID" value="GAH00098.1"/>
    <property type="molecule type" value="Genomic_DNA"/>
</dbReference>
<dbReference type="AlphaFoldDB" id="X1DUM4"/>
<accession>X1DUM4</accession>
<dbReference type="SUPFAM" id="SSF56281">
    <property type="entry name" value="Metallo-hydrolase/oxidoreductase"/>
    <property type="match status" value="1"/>
</dbReference>